<dbReference type="PANTHER" id="PTHR19375">
    <property type="entry name" value="HEAT SHOCK PROTEIN 70KDA"/>
    <property type="match status" value="1"/>
</dbReference>
<dbReference type="OrthoDB" id="2401965at2759"/>
<dbReference type="InterPro" id="IPR018181">
    <property type="entry name" value="Heat_shock_70_CS"/>
</dbReference>
<evidence type="ECO:0000313" key="5">
    <source>
        <dbReference type="EMBL" id="RWR76767.1"/>
    </source>
</evidence>
<dbReference type="Gene3D" id="3.30.30.30">
    <property type="match status" value="1"/>
</dbReference>
<dbReference type="InterPro" id="IPR029048">
    <property type="entry name" value="HSP70_C_sf"/>
</dbReference>
<accession>A0A3S4NG45</accession>
<dbReference type="Gene3D" id="2.60.34.10">
    <property type="entry name" value="Substrate Binding Domain Of DNAk, Chain A, domain 1"/>
    <property type="match status" value="1"/>
</dbReference>
<dbReference type="SUPFAM" id="SSF100920">
    <property type="entry name" value="Heat shock protein 70kD (HSP70), peptide-binding domain"/>
    <property type="match status" value="1"/>
</dbReference>
<keyword evidence="5" id="KW-0346">Stress response</keyword>
<comment type="similarity">
    <text evidence="1 4">Belongs to the heat shock protein 70 family.</text>
</comment>
<keyword evidence="3 4" id="KW-0067">ATP-binding</keyword>
<dbReference type="Pfam" id="PF00012">
    <property type="entry name" value="HSP70"/>
    <property type="match status" value="1"/>
</dbReference>
<dbReference type="Gene3D" id="3.90.640.10">
    <property type="entry name" value="Actin, Chain A, domain 4"/>
    <property type="match status" value="1"/>
</dbReference>
<dbReference type="NCBIfam" id="NF001413">
    <property type="entry name" value="PRK00290.1"/>
    <property type="match status" value="1"/>
</dbReference>
<comment type="caution">
    <text evidence="5">The sequence shown here is derived from an EMBL/GenBank/DDBJ whole genome shotgun (WGS) entry which is preliminary data.</text>
</comment>
<dbReference type="FunFam" id="2.60.34.10:FF:000012">
    <property type="entry name" value="Heat shock 70 kDa protein"/>
    <property type="match status" value="1"/>
</dbReference>
<sequence>MEGKDNSLAIGIDLGTTYSCVAVWKYDHIEIIPNDQGNRITPSCVAFTDEMRLIGDAAINQASINSINTIFNVKRLIGKRFSDESVQNDMKSLPFKVIAGPGDKPMINVQYKGAEKQFRPEEISSMVLTKMRGIAEDYLGRIVKNAVITVPAYFNNSQRQATKDAGLIAGLNVISIISEPTAAAIAYGLDNKVGSNGKKNVLIFDLGGGTFDVSILTIENCNFEVKATTGDTHLGGEDFDNRMVNHFIQEFKRKHKIDISDNPRAIRRLRTACERTKRTLSSMPQTTIQIDCLYDGIDFHSTVTCARFEELNMDLLKKCLELVNNCLIDAKIDKNSIDDVVLVGGSTRIPKVQQLLQDFFNGKELCKSISPDEAVAYGAAVQAAKLSGMGNQKVKELVLMDVTPLSLGVHIKGNLMAVMIPRNTSIPTEREDMFSTTTDNQTSILIQVYQGERTISYENHLLGKITISGIPPAPKGDISVTVCFQIDVNGILKVSVEEKTTRQKNEITITNDQYSLCNQEIERMLKDAEKYKLEDQEYKKKVLAKNSLEDLLYKLRKAIKDGKIVFKLADAEKNKIEDTIQETIQCFQTSQAVWYEFDDDELLQHVGILNDALTGTSYQNEMHSGQKNHSKSSTAQKIIAAKTIANLLLNLTGMDLSFIAGMLE</sequence>
<dbReference type="SUPFAM" id="SSF53067">
    <property type="entry name" value="Actin-like ATPase domain"/>
    <property type="match status" value="2"/>
</dbReference>
<dbReference type="AlphaFoldDB" id="A0A3S4NG45"/>
<gene>
    <name evidence="5" type="ORF">CKAN_00522500</name>
</gene>
<dbReference type="PRINTS" id="PR00301">
    <property type="entry name" value="HEATSHOCK70"/>
</dbReference>
<proteinExistence type="inferred from homology"/>
<dbReference type="Gene3D" id="1.20.1270.10">
    <property type="match status" value="1"/>
</dbReference>
<dbReference type="FunFam" id="3.90.640.10:FF:000002">
    <property type="entry name" value="Heat shock 70 kDa"/>
    <property type="match status" value="1"/>
</dbReference>
<dbReference type="Gene3D" id="3.30.420.40">
    <property type="match status" value="2"/>
</dbReference>
<dbReference type="InterPro" id="IPR013126">
    <property type="entry name" value="Hsp_70_fam"/>
</dbReference>
<name>A0A3S4NG45_9MAGN</name>
<evidence type="ECO:0000256" key="1">
    <source>
        <dbReference type="ARBA" id="ARBA00007381"/>
    </source>
</evidence>
<dbReference type="PROSITE" id="PS00297">
    <property type="entry name" value="HSP70_1"/>
    <property type="match status" value="1"/>
</dbReference>
<organism evidence="5 6">
    <name type="scientific">Cinnamomum micranthum f. kanehirae</name>
    <dbReference type="NCBI Taxonomy" id="337451"/>
    <lineage>
        <taxon>Eukaryota</taxon>
        <taxon>Viridiplantae</taxon>
        <taxon>Streptophyta</taxon>
        <taxon>Embryophyta</taxon>
        <taxon>Tracheophyta</taxon>
        <taxon>Spermatophyta</taxon>
        <taxon>Magnoliopsida</taxon>
        <taxon>Magnoliidae</taxon>
        <taxon>Laurales</taxon>
        <taxon>Lauraceae</taxon>
        <taxon>Cinnamomum</taxon>
    </lineage>
</organism>
<dbReference type="PROSITE" id="PS01036">
    <property type="entry name" value="HSP70_3"/>
    <property type="match status" value="1"/>
</dbReference>
<dbReference type="EMBL" id="QPKB01000002">
    <property type="protein sequence ID" value="RWR76767.1"/>
    <property type="molecule type" value="Genomic_DNA"/>
</dbReference>
<dbReference type="Proteomes" id="UP000283530">
    <property type="component" value="Unassembled WGS sequence"/>
</dbReference>
<dbReference type="GO" id="GO:0005524">
    <property type="term" value="F:ATP binding"/>
    <property type="evidence" value="ECO:0007669"/>
    <property type="project" value="UniProtKB-KW"/>
</dbReference>
<protein>
    <submittedName>
        <fullName evidence="5">Heat shock cognate protein 2-like protein</fullName>
    </submittedName>
</protein>
<dbReference type="InterPro" id="IPR043129">
    <property type="entry name" value="ATPase_NBD"/>
</dbReference>
<dbReference type="STRING" id="337451.A0A3S4NG45"/>
<dbReference type="FunFam" id="3.30.30.30:FF:000001">
    <property type="entry name" value="heat shock 70 kDa protein-like"/>
    <property type="match status" value="1"/>
</dbReference>
<evidence type="ECO:0000256" key="3">
    <source>
        <dbReference type="ARBA" id="ARBA00022840"/>
    </source>
</evidence>
<evidence type="ECO:0000256" key="2">
    <source>
        <dbReference type="ARBA" id="ARBA00022741"/>
    </source>
</evidence>
<evidence type="ECO:0000313" key="6">
    <source>
        <dbReference type="Proteomes" id="UP000283530"/>
    </source>
</evidence>
<reference evidence="5 6" key="1">
    <citation type="journal article" date="2019" name="Nat. Plants">
        <title>Stout camphor tree genome fills gaps in understanding of flowering plant genome evolution.</title>
        <authorList>
            <person name="Chaw S.M."/>
            <person name="Liu Y.C."/>
            <person name="Wu Y.W."/>
            <person name="Wang H.Y."/>
            <person name="Lin C.I."/>
            <person name="Wu C.S."/>
            <person name="Ke H.M."/>
            <person name="Chang L.Y."/>
            <person name="Hsu C.Y."/>
            <person name="Yang H.T."/>
            <person name="Sudianto E."/>
            <person name="Hsu M.H."/>
            <person name="Wu K.P."/>
            <person name="Wang L.N."/>
            <person name="Leebens-Mack J.H."/>
            <person name="Tsai I.J."/>
        </authorList>
    </citation>
    <scope>NUCLEOTIDE SEQUENCE [LARGE SCALE GENOMIC DNA]</scope>
    <source>
        <strain evidence="6">cv. Chaw 1501</strain>
        <tissue evidence="5">Young leaves</tissue>
    </source>
</reference>
<dbReference type="PROSITE" id="PS00329">
    <property type="entry name" value="HSP70_2"/>
    <property type="match status" value="1"/>
</dbReference>
<keyword evidence="2 4" id="KW-0547">Nucleotide-binding</keyword>
<dbReference type="FunFam" id="3.30.420.40:FF:000026">
    <property type="entry name" value="Heat shock protein 70"/>
    <property type="match status" value="1"/>
</dbReference>
<dbReference type="GO" id="GO:0140662">
    <property type="term" value="F:ATP-dependent protein folding chaperone"/>
    <property type="evidence" value="ECO:0007669"/>
    <property type="project" value="InterPro"/>
</dbReference>
<keyword evidence="6" id="KW-1185">Reference proteome</keyword>
<dbReference type="SUPFAM" id="SSF100934">
    <property type="entry name" value="Heat shock protein 70kD (HSP70), C-terminal subdomain"/>
    <property type="match status" value="1"/>
</dbReference>
<evidence type="ECO:0000256" key="4">
    <source>
        <dbReference type="RuleBase" id="RU003322"/>
    </source>
</evidence>
<dbReference type="InterPro" id="IPR029047">
    <property type="entry name" value="HSP70_peptide-bd_sf"/>
</dbReference>
<dbReference type="SMR" id="A0A3S4NG45"/>